<protein>
    <submittedName>
        <fullName evidence="2">Uncharacterized protein</fullName>
    </submittedName>
</protein>
<gene>
    <name evidence="2" type="ORF">MCM2015_pMC6_3</name>
</gene>
<sequence length="140" mass="15478">MTTSKGLLTFKSFSDTPFARSNSVIISQLIDEIDELIHKGCSRELIYKSLTSEPYNLVVTYQSFVTLLSRARAKKRKNPLSSDGGEYQNPRPVVTNPQNSGGAELPKGAKIFKKMNSDAPKFEQNPNPSLDELLKGNNNG</sequence>
<evidence type="ECO:0000256" key="1">
    <source>
        <dbReference type="SAM" id="MobiDB-lite"/>
    </source>
</evidence>
<name>A0A193SBR9_9ZZZZ</name>
<keyword evidence="2" id="KW-0614">Plasmid</keyword>
<dbReference type="AlphaFoldDB" id="A0A193SBR9"/>
<geneLocation type="plasmid" evidence="2">
    <name>pMC6</name>
</geneLocation>
<proteinExistence type="predicted"/>
<evidence type="ECO:0000313" key="2">
    <source>
        <dbReference type="EMBL" id="CVK35579.1"/>
    </source>
</evidence>
<reference evidence="2" key="1">
    <citation type="journal article" date="2016" name="Sci. Rep.">
        <title>Genomics of high molecular weight plasmids isolated from an on-farm biopurification system.</title>
        <authorList>
            <person name="Martini M.C."/>
            <person name="Wibberg D."/>
            <person name="Lozano M."/>
            <person name="Torres Tejerizo G."/>
            <person name="Albicoro F.J."/>
            <person name="Jaenicke S."/>
            <person name="van Elsas J.D."/>
            <person name="Petroni A."/>
            <person name="Garcillan-Barcia M.P."/>
            <person name="de la Cruz F."/>
            <person name="Schluter A."/>
            <person name="Puhler A."/>
            <person name="Pistorio M."/>
            <person name="Lagares A."/>
            <person name="Del Papa M.F."/>
        </authorList>
    </citation>
    <scope>NUCLEOTIDE SEQUENCE</scope>
    <source>
        <plasmid evidence="2">pMC6</plasmid>
    </source>
</reference>
<feature type="region of interest" description="Disordered" evidence="1">
    <location>
        <begin position="73"/>
        <end position="140"/>
    </location>
</feature>
<organism evidence="2">
    <name type="scientific">biofilter metagenome</name>
    <dbReference type="NCBI Taxonomy" id="1070537"/>
    <lineage>
        <taxon>unclassified sequences</taxon>
        <taxon>metagenomes</taxon>
        <taxon>ecological metagenomes</taxon>
    </lineage>
</organism>
<accession>A0A193SBR9</accession>
<dbReference type="EMBL" id="LT158606">
    <property type="protein sequence ID" value="CVK35579.1"/>
    <property type="molecule type" value="Genomic_DNA"/>
</dbReference>